<organism evidence="1 2">
    <name type="scientific">Shouchella clausii</name>
    <name type="common">Alkalihalobacillus clausii</name>
    <dbReference type="NCBI Taxonomy" id="79880"/>
    <lineage>
        <taxon>Bacteria</taxon>
        <taxon>Bacillati</taxon>
        <taxon>Bacillota</taxon>
        <taxon>Bacilli</taxon>
        <taxon>Bacillales</taxon>
        <taxon>Bacillaceae</taxon>
        <taxon>Shouchella</taxon>
    </lineage>
</organism>
<accession>A0A268P5C0</accession>
<dbReference type="RefSeq" id="WP_095317376.1">
    <property type="nucleotide sequence ID" value="NZ_NPBW01000025.1"/>
</dbReference>
<dbReference type="Proteomes" id="UP000216207">
    <property type="component" value="Unassembled WGS sequence"/>
</dbReference>
<dbReference type="EMBL" id="NPCC01000002">
    <property type="protein sequence ID" value="PAE90922.1"/>
    <property type="molecule type" value="Genomic_DNA"/>
</dbReference>
<evidence type="ECO:0000313" key="2">
    <source>
        <dbReference type="Proteomes" id="UP000216207"/>
    </source>
</evidence>
<proteinExistence type="predicted"/>
<gene>
    <name evidence="1" type="ORF">CHH72_00440</name>
</gene>
<name>A0A268P5C0_SHOCL</name>
<protein>
    <submittedName>
        <fullName evidence="1">Uncharacterized protein</fullName>
    </submittedName>
</protein>
<reference evidence="1 2" key="1">
    <citation type="submission" date="2017-07" db="EMBL/GenBank/DDBJ databases">
        <title>Isolation and whole genome analysis of endospore-forming bacteria from heroin.</title>
        <authorList>
            <person name="Kalinowski J."/>
            <person name="Ahrens B."/>
            <person name="Al-Dilaimi A."/>
            <person name="Winkler A."/>
            <person name="Wibberg D."/>
            <person name="Schleenbecker U."/>
            <person name="Ruckert C."/>
            <person name="Wolfel R."/>
            <person name="Grass G."/>
        </authorList>
    </citation>
    <scope>NUCLEOTIDE SEQUENCE [LARGE SCALE GENOMIC DNA]</scope>
    <source>
        <strain evidence="1 2">7539</strain>
    </source>
</reference>
<dbReference type="AlphaFoldDB" id="A0A268P5C0"/>
<sequence length="97" mass="11143">MGKSQRDKGQRREREFAKLIGGMRVPLSGAQEGYKNDVIGMGLEWEVKARKSGFKTIYDWLEDEREQPDALALKADNKPWLVVMTLDKFKEIRGGNE</sequence>
<comment type="caution">
    <text evidence="1">The sequence shown here is derived from an EMBL/GenBank/DDBJ whole genome shotgun (WGS) entry which is preliminary data.</text>
</comment>
<evidence type="ECO:0000313" key="1">
    <source>
        <dbReference type="EMBL" id="PAE90922.1"/>
    </source>
</evidence>